<dbReference type="GO" id="GO:0050043">
    <property type="term" value="F:lactate racemase activity"/>
    <property type="evidence" value="ECO:0007669"/>
    <property type="project" value="InterPro"/>
</dbReference>
<dbReference type="Proteomes" id="UP000277811">
    <property type="component" value="Unassembled WGS sequence"/>
</dbReference>
<feature type="domain" description="Lactate racemase C-terminal" evidence="2">
    <location>
        <begin position="273"/>
        <end position="424"/>
    </location>
</feature>
<organism evidence="3 5">
    <name type="scientific">Lucifera butyrica</name>
    <dbReference type="NCBI Taxonomy" id="1351585"/>
    <lineage>
        <taxon>Bacteria</taxon>
        <taxon>Bacillati</taxon>
        <taxon>Bacillota</taxon>
        <taxon>Negativicutes</taxon>
        <taxon>Veillonellales</taxon>
        <taxon>Veillonellaceae</taxon>
        <taxon>Lucifera</taxon>
    </lineage>
</organism>
<evidence type="ECO:0000313" key="4">
    <source>
        <dbReference type="EMBL" id="VBB08807.1"/>
    </source>
</evidence>
<dbReference type="EMBL" id="UPPP01000095">
    <property type="protein sequence ID" value="VBB08782.1"/>
    <property type="molecule type" value="Genomic_DNA"/>
</dbReference>
<dbReference type="InterPro" id="IPR043166">
    <property type="entry name" value="LarA-like_C"/>
</dbReference>
<dbReference type="NCBIfam" id="NF033504">
    <property type="entry name" value="Ni_dep_LarA"/>
    <property type="match status" value="1"/>
</dbReference>
<dbReference type="PANTHER" id="PTHR33171:SF17">
    <property type="entry name" value="LARA-LIKE N-TERMINAL DOMAIN-CONTAINING PROTEIN"/>
    <property type="match status" value="1"/>
</dbReference>
<dbReference type="EMBL" id="UPPP01000096">
    <property type="protein sequence ID" value="VBB08807.1"/>
    <property type="molecule type" value="Genomic_DNA"/>
</dbReference>
<evidence type="ECO:0000313" key="5">
    <source>
        <dbReference type="Proteomes" id="UP000277811"/>
    </source>
</evidence>
<dbReference type="InterPro" id="IPR048068">
    <property type="entry name" value="LarA-like"/>
</dbReference>
<dbReference type="AlphaFoldDB" id="A0A498RFA5"/>
<dbReference type="RefSeq" id="WP_122629651.1">
    <property type="nucleotide sequence ID" value="NZ_UPPP01000095.1"/>
</dbReference>
<protein>
    <recommendedName>
        <fullName evidence="6">LarA-like N-terminal domain-containing protein</fullName>
    </recommendedName>
</protein>
<dbReference type="Pfam" id="PF21113">
    <property type="entry name" value="LarA_C"/>
    <property type="match status" value="1"/>
</dbReference>
<dbReference type="OrthoDB" id="9770545at2"/>
<feature type="domain" description="LarA-like N-terminal" evidence="1">
    <location>
        <begin position="8"/>
        <end position="212"/>
    </location>
</feature>
<evidence type="ECO:0000313" key="3">
    <source>
        <dbReference type="EMBL" id="VBB08782.1"/>
    </source>
</evidence>
<keyword evidence="5" id="KW-1185">Reference proteome</keyword>
<dbReference type="Gene3D" id="3.90.226.30">
    <property type="match status" value="1"/>
</dbReference>
<dbReference type="PANTHER" id="PTHR33171">
    <property type="entry name" value="LAR_N DOMAIN-CONTAINING PROTEIN"/>
    <property type="match status" value="1"/>
</dbReference>
<evidence type="ECO:0000259" key="1">
    <source>
        <dbReference type="Pfam" id="PF09861"/>
    </source>
</evidence>
<evidence type="ECO:0008006" key="6">
    <source>
        <dbReference type="Google" id="ProtNLM"/>
    </source>
</evidence>
<gene>
    <name evidence="3" type="ORF">LUCI_4063</name>
    <name evidence="4" type="ORF">LUCI_4088</name>
</gene>
<evidence type="ECO:0000259" key="2">
    <source>
        <dbReference type="Pfam" id="PF21113"/>
    </source>
</evidence>
<dbReference type="InterPro" id="IPR048520">
    <property type="entry name" value="LarA_C"/>
</dbReference>
<sequence>MATIRIPYAKTYMEAAIPDDKLLAVLHSKAHNYKASAGEGAIVQQALEQPVGSRRLRDLAKGKNKIVIITSDHTRPVPSKIISPLMLEEIRAGNPNADITFLIATGFHRASTTEELIHKFGEKIVNEEKIVIHDCRDAANMVNVGTLPSGGNLVINKLVMEADLLVAEGFIEPHFFAGFSGGRKSVLPGVVSEVTVLANHCAQFIASDKARAGILDGNPLHIDMMYAARQAKLAFILNVVINAEKKIIKAFAGDMAEAHAAGCAFVGDLAAVPAVPADIVITSNGGYPLDQNLYQSVKGMSAAEATVKPGGVIIICSACNDGHGGEDFYKWFTDAPGGAREVMDKIMQIEACNTIADQWEAEILARVQLKASVIVVTDQCDHKIIENMHMKAARTLPEAITMAKGIVGEDAAFTVIPDGVSVIVKE</sequence>
<dbReference type="Gene3D" id="3.40.50.11440">
    <property type="match status" value="1"/>
</dbReference>
<accession>A0A498RFA5</accession>
<dbReference type="InterPro" id="IPR047926">
    <property type="entry name" value="Ni_dep_LarA"/>
</dbReference>
<proteinExistence type="predicted"/>
<name>A0A498RFA5_9FIRM</name>
<reference evidence="3 5" key="1">
    <citation type="submission" date="2018-06" db="EMBL/GenBank/DDBJ databases">
        <authorList>
            <person name="Strepis N."/>
        </authorList>
    </citation>
    <scope>NUCLEOTIDE SEQUENCE [LARGE SCALE GENOMIC DNA]</scope>
    <source>
        <strain evidence="3">LUCI</strain>
    </source>
</reference>
<dbReference type="Pfam" id="PF09861">
    <property type="entry name" value="Lar_N"/>
    <property type="match status" value="1"/>
</dbReference>
<dbReference type="InterPro" id="IPR018657">
    <property type="entry name" value="LarA-like_N"/>
</dbReference>